<comment type="caution">
    <text evidence="4">The sequence shown here is derived from an EMBL/GenBank/DDBJ whole genome shotgun (WGS) entry which is preliminary data.</text>
</comment>
<keyword evidence="5" id="KW-1185">Reference proteome</keyword>
<name>A0ABD6ARD1_9EURY</name>
<feature type="compositionally biased region" description="Basic and acidic residues" evidence="1">
    <location>
        <begin position="30"/>
        <end position="42"/>
    </location>
</feature>
<dbReference type="InterPro" id="IPR055532">
    <property type="entry name" value="DUF7108_N"/>
</dbReference>
<evidence type="ECO:0000259" key="2">
    <source>
        <dbReference type="Pfam" id="PF23418"/>
    </source>
</evidence>
<dbReference type="EMBL" id="JBHUDC010000001">
    <property type="protein sequence ID" value="MFD1511891.1"/>
    <property type="molecule type" value="Genomic_DNA"/>
</dbReference>
<feature type="domain" description="DUF7108" evidence="2">
    <location>
        <begin position="23"/>
        <end position="103"/>
    </location>
</feature>
<proteinExistence type="predicted"/>
<evidence type="ECO:0000259" key="3">
    <source>
        <dbReference type="Pfam" id="PF23420"/>
    </source>
</evidence>
<dbReference type="InterPro" id="IPR056494">
    <property type="entry name" value="DUF7108_C"/>
</dbReference>
<dbReference type="AlphaFoldDB" id="A0ABD6ARD1"/>
<protein>
    <submittedName>
        <fullName evidence="4">RnhA operon protein</fullName>
    </submittedName>
</protein>
<dbReference type="Pfam" id="PF23420">
    <property type="entry name" value="DUF7108_C"/>
    <property type="match status" value="1"/>
</dbReference>
<dbReference type="Pfam" id="PF23418">
    <property type="entry name" value="DUF7108"/>
    <property type="match status" value="1"/>
</dbReference>
<dbReference type="RefSeq" id="WP_250871869.1">
    <property type="nucleotide sequence ID" value="NZ_JALXFV010000001.1"/>
</dbReference>
<feature type="compositionally biased region" description="Basic and acidic residues" evidence="1">
    <location>
        <begin position="52"/>
        <end position="70"/>
    </location>
</feature>
<evidence type="ECO:0000313" key="4">
    <source>
        <dbReference type="EMBL" id="MFD1511891.1"/>
    </source>
</evidence>
<sequence length="196" mass="22047">MTDETPTEQSAPPDEQRETTDDPPESVVEEAERLTRLARDAVDPEEAAAARATRDDLLDEHDFGARERDDDVLVVHPAEWVEDGSVRVELVDDTARAVEIPLEAPAEDADWDTVDAHNRTVVERVRETHGEVHGDNAAAFADFMGNHYLKPIEAATDQMRAEFLDEYFPRNAWPSADQRAVVEESLERTMAVARER</sequence>
<reference evidence="4 5" key="1">
    <citation type="journal article" date="2019" name="Int. J. Syst. Evol. Microbiol.">
        <title>The Global Catalogue of Microorganisms (GCM) 10K type strain sequencing project: providing services to taxonomists for standard genome sequencing and annotation.</title>
        <authorList>
            <consortium name="The Broad Institute Genomics Platform"/>
            <consortium name="The Broad Institute Genome Sequencing Center for Infectious Disease"/>
            <person name="Wu L."/>
            <person name="Ma J."/>
        </authorList>
    </citation>
    <scope>NUCLEOTIDE SEQUENCE [LARGE SCALE GENOMIC DNA]</scope>
    <source>
        <strain evidence="4 5">CGMCC 1.12563</strain>
    </source>
</reference>
<accession>A0ABD6ARD1</accession>
<gene>
    <name evidence="4" type="ORF">ACFSBT_01190</name>
</gene>
<evidence type="ECO:0000256" key="1">
    <source>
        <dbReference type="SAM" id="MobiDB-lite"/>
    </source>
</evidence>
<organism evidence="4 5">
    <name type="scientific">Halomarina rubra</name>
    <dbReference type="NCBI Taxonomy" id="2071873"/>
    <lineage>
        <taxon>Archaea</taxon>
        <taxon>Methanobacteriati</taxon>
        <taxon>Methanobacteriota</taxon>
        <taxon>Stenosarchaea group</taxon>
        <taxon>Halobacteria</taxon>
        <taxon>Halobacteriales</taxon>
        <taxon>Natronomonadaceae</taxon>
        <taxon>Halomarina</taxon>
    </lineage>
</organism>
<feature type="domain" description="DUF7108" evidence="3">
    <location>
        <begin position="110"/>
        <end position="195"/>
    </location>
</feature>
<evidence type="ECO:0000313" key="5">
    <source>
        <dbReference type="Proteomes" id="UP001597187"/>
    </source>
</evidence>
<feature type="region of interest" description="Disordered" evidence="1">
    <location>
        <begin position="1"/>
        <end position="70"/>
    </location>
</feature>
<dbReference type="Proteomes" id="UP001597187">
    <property type="component" value="Unassembled WGS sequence"/>
</dbReference>